<sequence length="816" mass="91887">MDPTDLIMNIEESGSSKSKPVQKRKIKGEPKEKVLKKRKITQEYENGECEERPRKQNVKVKSDGGDIDITPLWTDYELLSEQKSLEINIAKNVIDLFIDGNTIPFIARYRKNQTGNMSAELLREVKDSFDRICQLKAKMRTSINTVNKQGQLNSQLEKAMRSVKSLEELEIIYAAFKPDGKRTLAARAKELGLEGPAMNLLNNLDIELNNYINLEVKELSTIEDVEKGITHIIAHVIATDTEILSQLRKLRTTVNFMLEVKKSNTKSESKIKTSSKKTTNKPVDESKFENYFDYKVPIKYIKPHQILAINRGENQKILSVKIVVPDYVLHKFSQFCENKWLKKETFNPYRQRIIGEAIKDSYNRLVQPLIVREIRAELKHNAEKASFEVFSTNLKHLLLAAPLKGKSILAIDPGYSNGCKLALVSNTGSLLSYNVIYLHKCKKPTNNAADILKNMLQEHACTLIALGNGTACRETEQWLTALIEGKVFYPLDVSYTIVNEDGASIYSCSPEAKKEFSDLDTNIISAARRIQDPLAELVKVEPQHLGVGMYQHDLKKKQLEDTLNEVVSECVSFVGVDLNTASQCLLRRIAGLTEKRAANIINYREKNGPFLYRKQLTDVPGIGARVFEQCAGFLRVGPTSASESEDFYKNAKTTKLDCTYVHPESYDVTNKILKKLKLKADDIGESHFIDVVKSTNFSLSELKQELKCSAETISLILETLAKPLNYDLRCEVSDVPLFRKGLTSIYDINSGTVVTGRVKNVTHFGSFVDIGVGTDGLIHNSKLNGCNLQIGDRVEAKVLSIDVQRRRIGLATVKKL</sequence>
<dbReference type="InterPro" id="IPR010994">
    <property type="entry name" value="RuvA_2-like"/>
</dbReference>
<dbReference type="GO" id="GO:0006139">
    <property type="term" value="P:nucleobase-containing compound metabolic process"/>
    <property type="evidence" value="ECO:0007669"/>
    <property type="project" value="InterPro"/>
</dbReference>
<dbReference type="GO" id="GO:0003729">
    <property type="term" value="F:mRNA binding"/>
    <property type="evidence" value="ECO:0007669"/>
    <property type="project" value="TreeGrafter"/>
</dbReference>
<dbReference type="SUPFAM" id="SSF53098">
    <property type="entry name" value="Ribonuclease H-like"/>
    <property type="match status" value="1"/>
</dbReference>
<dbReference type="SMART" id="SM00732">
    <property type="entry name" value="YqgFc"/>
    <property type="match status" value="1"/>
</dbReference>
<reference evidence="3 4" key="1">
    <citation type="journal article" date="2023" name="Insect Mol. Biol.">
        <title>Genome sequencing provides insights into the evolution of gene families encoding plant cell wall-degrading enzymes in longhorned beetles.</title>
        <authorList>
            <person name="Shin N.R."/>
            <person name="Okamura Y."/>
            <person name="Kirsch R."/>
            <person name="Pauchet Y."/>
        </authorList>
    </citation>
    <scope>NUCLEOTIDE SEQUENCE [LARGE SCALE GENOMIC DNA]</scope>
    <source>
        <strain evidence="3">EAD_L_NR</strain>
    </source>
</reference>
<evidence type="ECO:0000259" key="2">
    <source>
        <dbReference type="PROSITE" id="PS50126"/>
    </source>
</evidence>
<dbReference type="InterPro" id="IPR018974">
    <property type="entry name" value="Tex-like_N"/>
</dbReference>
<feature type="domain" description="S1 motif" evidence="2">
    <location>
        <begin position="751"/>
        <end position="813"/>
    </location>
</feature>
<gene>
    <name evidence="3" type="ORF">NQ315_017255</name>
</gene>
<dbReference type="SUPFAM" id="SSF50249">
    <property type="entry name" value="Nucleic acid-binding proteins"/>
    <property type="match status" value="1"/>
</dbReference>
<evidence type="ECO:0000256" key="1">
    <source>
        <dbReference type="SAM" id="MobiDB-lite"/>
    </source>
</evidence>
<dbReference type="FunFam" id="1.10.10.650:FF:000001">
    <property type="entry name" value="S1 RNA-binding domain 1"/>
    <property type="match status" value="1"/>
</dbReference>
<dbReference type="Pfam" id="PF12836">
    <property type="entry name" value="HHH_3"/>
    <property type="match status" value="1"/>
</dbReference>
<dbReference type="Pfam" id="PF22706">
    <property type="entry name" value="Tex_central_region"/>
    <property type="match status" value="1"/>
</dbReference>
<dbReference type="Pfam" id="PF17674">
    <property type="entry name" value="HHH_9"/>
    <property type="match status" value="1"/>
</dbReference>
<dbReference type="InterPro" id="IPR023323">
    <property type="entry name" value="Tex-like_dom_sf"/>
</dbReference>
<protein>
    <recommendedName>
        <fullName evidence="2">S1 motif domain-containing protein</fullName>
    </recommendedName>
</protein>
<dbReference type="InterPro" id="IPR012340">
    <property type="entry name" value="NA-bd_OB-fold"/>
</dbReference>
<dbReference type="SUPFAM" id="SSF158832">
    <property type="entry name" value="Tex N-terminal region-like"/>
    <property type="match status" value="1"/>
</dbReference>
<dbReference type="Gene3D" id="3.30.420.140">
    <property type="entry name" value="YqgF/RNase H-like domain"/>
    <property type="match status" value="1"/>
</dbReference>
<dbReference type="InterPro" id="IPR032639">
    <property type="entry name" value="Tex_YqgF"/>
</dbReference>
<name>A0AAV8VFR3_9CUCU</name>
<dbReference type="GO" id="GO:0006412">
    <property type="term" value="P:translation"/>
    <property type="evidence" value="ECO:0007669"/>
    <property type="project" value="TreeGrafter"/>
</dbReference>
<dbReference type="Gene3D" id="2.40.50.140">
    <property type="entry name" value="Nucleic acid-binding proteins"/>
    <property type="match status" value="1"/>
</dbReference>
<dbReference type="PROSITE" id="PS50126">
    <property type="entry name" value="S1"/>
    <property type="match status" value="1"/>
</dbReference>
<dbReference type="InterPro" id="IPR003029">
    <property type="entry name" value="S1_domain"/>
</dbReference>
<dbReference type="InterPro" id="IPR012337">
    <property type="entry name" value="RNaseH-like_sf"/>
</dbReference>
<dbReference type="InterPro" id="IPR037027">
    <property type="entry name" value="YqgF/RNaseH-like_dom_sf"/>
</dbReference>
<accession>A0AAV8VFR3</accession>
<evidence type="ECO:0000313" key="4">
    <source>
        <dbReference type="Proteomes" id="UP001159042"/>
    </source>
</evidence>
<dbReference type="Pfam" id="PF16921">
    <property type="entry name" value="Tex_YqgF"/>
    <property type="match status" value="1"/>
</dbReference>
<dbReference type="InterPro" id="IPR006641">
    <property type="entry name" value="YqgF/RNaseH-like_dom"/>
</dbReference>
<proteinExistence type="predicted"/>
<organism evidence="3 4">
    <name type="scientific">Exocentrus adspersus</name>
    <dbReference type="NCBI Taxonomy" id="1586481"/>
    <lineage>
        <taxon>Eukaryota</taxon>
        <taxon>Metazoa</taxon>
        <taxon>Ecdysozoa</taxon>
        <taxon>Arthropoda</taxon>
        <taxon>Hexapoda</taxon>
        <taxon>Insecta</taxon>
        <taxon>Pterygota</taxon>
        <taxon>Neoptera</taxon>
        <taxon>Endopterygota</taxon>
        <taxon>Coleoptera</taxon>
        <taxon>Polyphaga</taxon>
        <taxon>Cucujiformia</taxon>
        <taxon>Chrysomeloidea</taxon>
        <taxon>Cerambycidae</taxon>
        <taxon>Lamiinae</taxon>
        <taxon>Acanthocinini</taxon>
        <taxon>Exocentrus</taxon>
    </lineage>
</organism>
<dbReference type="InterPro" id="IPR044146">
    <property type="entry name" value="S1_Tex"/>
</dbReference>
<dbReference type="FunFam" id="3.30.420.140:FF:000001">
    <property type="entry name" value="RNA-binding transcriptional accessory protein"/>
    <property type="match status" value="1"/>
</dbReference>
<dbReference type="Pfam" id="PF00575">
    <property type="entry name" value="S1"/>
    <property type="match status" value="1"/>
</dbReference>
<comment type="caution">
    <text evidence="3">The sequence shown here is derived from an EMBL/GenBank/DDBJ whole genome shotgun (WGS) entry which is preliminary data.</text>
</comment>
<feature type="region of interest" description="Disordered" evidence="1">
    <location>
        <begin position="1"/>
        <end position="32"/>
    </location>
</feature>
<dbReference type="InterPro" id="IPR041692">
    <property type="entry name" value="HHH_9"/>
</dbReference>
<dbReference type="Gene3D" id="1.10.10.650">
    <property type="entry name" value="RuvA domain 2-like"/>
    <property type="match status" value="1"/>
</dbReference>
<dbReference type="InterPro" id="IPR023319">
    <property type="entry name" value="Tex-like_HTH_dom_sf"/>
</dbReference>
<dbReference type="Gene3D" id="1.10.3500.10">
    <property type="entry name" value="Tex N-terminal region-like"/>
    <property type="match status" value="1"/>
</dbReference>
<dbReference type="Gene3D" id="1.10.150.310">
    <property type="entry name" value="Tex RuvX-like domain-like"/>
    <property type="match status" value="1"/>
</dbReference>
<evidence type="ECO:0000313" key="3">
    <source>
        <dbReference type="EMBL" id="KAJ8912925.1"/>
    </source>
</evidence>
<dbReference type="EMBL" id="JANEYG010000107">
    <property type="protein sequence ID" value="KAJ8912925.1"/>
    <property type="molecule type" value="Genomic_DNA"/>
</dbReference>
<dbReference type="InterPro" id="IPR050437">
    <property type="entry name" value="Ribos_protein_bS1-like"/>
</dbReference>
<dbReference type="InterPro" id="IPR055179">
    <property type="entry name" value="Tex-like_central_region"/>
</dbReference>
<dbReference type="Pfam" id="PF09371">
    <property type="entry name" value="Tex_N"/>
    <property type="match status" value="1"/>
</dbReference>
<dbReference type="Proteomes" id="UP001159042">
    <property type="component" value="Unassembled WGS sequence"/>
</dbReference>
<dbReference type="SMART" id="SM00316">
    <property type="entry name" value="S1"/>
    <property type="match status" value="1"/>
</dbReference>
<dbReference type="GO" id="GO:0003735">
    <property type="term" value="F:structural constituent of ribosome"/>
    <property type="evidence" value="ECO:0007669"/>
    <property type="project" value="TreeGrafter"/>
</dbReference>
<dbReference type="SUPFAM" id="SSF47781">
    <property type="entry name" value="RuvA domain 2-like"/>
    <property type="match status" value="2"/>
</dbReference>
<dbReference type="PANTHER" id="PTHR10724:SF10">
    <property type="entry name" value="S1 RNA-BINDING DOMAIN-CONTAINING PROTEIN 1"/>
    <property type="match status" value="1"/>
</dbReference>
<keyword evidence="4" id="KW-1185">Reference proteome</keyword>
<dbReference type="CDD" id="cd05685">
    <property type="entry name" value="S1_Tex"/>
    <property type="match status" value="1"/>
</dbReference>
<dbReference type="AlphaFoldDB" id="A0AAV8VFR3"/>
<dbReference type="PANTHER" id="PTHR10724">
    <property type="entry name" value="30S RIBOSOMAL PROTEIN S1"/>
    <property type="match status" value="1"/>
</dbReference>